<evidence type="ECO:0000313" key="2">
    <source>
        <dbReference type="EMBL" id="QBK84695.1"/>
    </source>
</evidence>
<dbReference type="EMBL" id="MK500286">
    <property type="protein sequence ID" value="QBK84695.1"/>
    <property type="molecule type" value="Genomic_DNA"/>
</dbReference>
<dbReference type="Pfam" id="PF09414">
    <property type="entry name" value="RNA_ligase"/>
    <property type="match status" value="1"/>
</dbReference>
<feature type="domain" description="RNA ligase" evidence="1">
    <location>
        <begin position="2"/>
        <end position="172"/>
    </location>
</feature>
<evidence type="ECO:0000259" key="1">
    <source>
        <dbReference type="Pfam" id="PF09414"/>
    </source>
</evidence>
<accession>A0A481YN41</accession>
<gene>
    <name evidence="2" type="ORF">LCDPAC01_01760</name>
</gene>
<dbReference type="Gene3D" id="3.30.470.30">
    <property type="entry name" value="DNA ligase/mRNA capping enzyme"/>
    <property type="match status" value="1"/>
</dbReference>
<name>A0A481YN41_9VIRU</name>
<dbReference type="GO" id="GO:0016874">
    <property type="term" value="F:ligase activity"/>
    <property type="evidence" value="ECO:0007669"/>
    <property type="project" value="UniProtKB-KW"/>
</dbReference>
<sequence>MEKAHGTNINVTMDGENIKFGKRTTFYERESMKSFFRYERFWNKYRQKCADVWNNCKYKTVTIYGELIGGDYPHSKVEKVEIPRIQGGVYYHPGHDFYAFDIRADGEYLPYAKVLFRGSFKDVLNYSAKTKADPTTIPSMFGLEEIEDNVREGNVLKPVVTTYIKSKRVILKDKNDKFSEKKRTCDSEKVLDCPDYVKKNSTTSFKIRDHPTIQ</sequence>
<reference evidence="2" key="1">
    <citation type="journal article" date="2019" name="MBio">
        <title>Virus Genomes from Deep Sea Sediments Expand the Ocean Megavirome and Support Independent Origins of Viral Gigantism.</title>
        <authorList>
            <person name="Backstrom D."/>
            <person name="Yutin N."/>
            <person name="Jorgensen S.L."/>
            <person name="Dharamshi J."/>
            <person name="Homa F."/>
            <person name="Zaremba-Niedwiedzka K."/>
            <person name="Spang A."/>
            <person name="Wolf Y.I."/>
            <person name="Koonin E.V."/>
            <person name="Ettema T.J."/>
        </authorList>
    </citation>
    <scope>NUCLEOTIDE SEQUENCE</scope>
</reference>
<keyword evidence="2" id="KW-0436">Ligase</keyword>
<dbReference type="SUPFAM" id="SSF56091">
    <property type="entry name" value="DNA ligase/mRNA capping enzyme, catalytic domain"/>
    <property type="match status" value="1"/>
</dbReference>
<dbReference type="InterPro" id="IPR021122">
    <property type="entry name" value="RNA_ligase_dom_REL/Rnl2"/>
</dbReference>
<protein>
    <submittedName>
        <fullName evidence="2">RNA ligase 2</fullName>
    </submittedName>
</protein>
<proteinExistence type="predicted"/>
<organism evidence="2">
    <name type="scientific">Pithovirus LCDPAC01</name>
    <dbReference type="NCBI Taxonomy" id="2506600"/>
    <lineage>
        <taxon>Viruses</taxon>
        <taxon>Pithoviruses</taxon>
    </lineage>
</organism>